<keyword evidence="4" id="KW-1185">Reference proteome</keyword>
<accession>A0AA35YL79</accession>
<dbReference type="Proteomes" id="UP001177003">
    <property type="component" value="Chromosome 3"/>
</dbReference>
<name>A0AA35YL79_LACSI</name>
<evidence type="ECO:0000256" key="1">
    <source>
        <dbReference type="SAM" id="Coils"/>
    </source>
</evidence>
<sequence>MTPNTPLTPHGSASRGISGGHDSNASDFHASSLPLIRRDGEKFGDQKIHSACIHLFWENLDHPWARFSDIPNEALLQMFSRFGTMYRWHSQENENIFDAFKCVLKDRYRDRMKGIRKQSADMARNDGKPLPPKFCSYYDGMHNYRPERVPETVWQQKWQKNSKIAQQNRNTADSSGSTARHTAGSIRFDQHRRKLEKLMGKPPTQYDVFVQTHGTAESKKKYFEGNHENIEYCSQTAKESLEGYLHGLVNKFGEDPSNRKDDVDVWEESQLRRKGKKKGAIYGIGASNIHFLVLGTPSSQSTQSDSTQQEVDRLRAQVSVMEQQQQQMKEQMEMVMRIINMSGNQPRGPPDNPPEDN</sequence>
<protein>
    <recommendedName>
        <fullName evidence="5">Transposase, Ptta/En/Spm, plant</fullName>
    </recommendedName>
</protein>
<evidence type="ECO:0000313" key="4">
    <source>
        <dbReference type="Proteomes" id="UP001177003"/>
    </source>
</evidence>
<gene>
    <name evidence="3" type="ORF">LSALG_LOCUS15978</name>
</gene>
<feature type="region of interest" description="Disordered" evidence="2">
    <location>
        <begin position="163"/>
        <end position="190"/>
    </location>
</feature>
<evidence type="ECO:0000313" key="3">
    <source>
        <dbReference type="EMBL" id="CAI9275959.1"/>
    </source>
</evidence>
<dbReference type="EMBL" id="OX465079">
    <property type="protein sequence ID" value="CAI9275959.1"/>
    <property type="molecule type" value="Genomic_DNA"/>
</dbReference>
<reference evidence="3" key="1">
    <citation type="submission" date="2023-04" db="EMBL/GenBank/DDBJ databases">
        <authorList>
            <person name="Vijverberg K."/>
            <person name="Xiong W."/>
            <person name="Schranz E."/>
        </authorList>
    </citation>
    <scope>NUCLEOTIDE SEQUENCE</scope>
</reference>
<dbReference type="Pfam" id="PF03004">
    <property type="entry name" value="Transposase_24"/>
    <property type="match status" value="1"/>
</dbReference>
<feature type="region of interest" description="Disordered" evidence="2">
    <location>
        <begin position="1"/>
        <end position="23"/>
    </location>
</feature>
<evidence type="ECO:0000256" key="2">
    <source>
        <dbReference type="SAM" id="MobiDB-lite"/>
    </source>
</evidence>
<dbReference type="PANTHER" id="PTHR33411">
    <property type="entry name" value="OS08G0392500 PROTEIN"/>
    <property type="match status" value="1"/>
</dbReference>
<dbReference type="AlphaFoldDB" id="A0AA35YL79"/>
<feature type="coiled-coil region" evidence="1">
    <location>
        <begin position="304"/>
        <end position="331"/>
    </location>
</feature>
<organism evidence="3 4">
    <name type="scientific">Lactuca saligna</name>
    <name type="common">Willowleaf lettuce</name>
    <dbReference type="NCBI Taxonomy" id="75948"/>
    <lineage>
        <taxon>Eukaryota</taxon>
        <taxon>Viridiplantae</taxon>
        <taxon>Streptophyta</taxon>
        <taxon>Embryophyta</taxon>
        <taxon>Tracheophyta</taxon>
        <taxon>Spermatophyta</taxon>
        <taxon>Magnoliopsida</taxon>
        <taxon>eudicotyledons</taxon>
        <taxon>Gunneridae</taxon>
        <taxon>Pentapetalae</taxon>
        <taxon>asterids</taxon>
        <taxon>campanulids</taxon>
        <taxon>Asterales</taxon>
        <taxon>Asteraceae</taxon>
        <taxon>Cichorioideae</taxon>
        <taxon>Cichorieae</taxon>
        <taxon>Lactucinae</taxon>
        <taxon>Lactuca</taxon>
    </lineage>
</organism>
<dbReference type="PANTHER" id="PTHR33411:SF22">
    <property type="entry name" value="MUCIN-1-LIKE ISOFORM X1"/>
    <property type="match status" value="1"/>
</dbReference>
<feature type="compositionally biased region" description="Polar residues" evidence="2">
    <location>
        <begin position="163"/>
        <end position="180"/>
    </location>
</feature>
<keyword evidence="1" id="KW-0175">Coiled coil</keyword>
<evidence type="ECO:0008006" key="5">
    <source>
        <dbReference type="Google" id="ProtNLM"/>
    </source>
</evidence>
<proteinExistence type="predicted"/>
<dbReference type="InterPro" id="IPR004252">
    <property type="entry name" value="Probable_transposase_24"/>
</dbReference>